<dbReference type="FunFam" id="3.40.50.980:FF:000001">
    <property type="entry name" value="Non-ribosomal peptide synthetase"/>
    <property type="match status" value="2"/>
</dbReference>
<dbReference type="Pfam" id="PF00550">
    <property type="entry name" value="PP-binding"/>
    <property type="match status" value="4"/>
</dbReference>
<dbReference type="NCBIfam" id="TIGR01733">
    <property type="entry name" value="AA-adenyl-dom"/>
    <property type="match status" value="4"/>
</dbReference>
<dbReference type="Gene3D" id="1.10.1200.10">
    <property type="entry name" value="ACP-like"/>
    <property type="match status" value="2"/>
</dbReference>
<dbReference type="EMBL" id="CP027306">
    <property type="protein sequence ID" value="AXE82372.1"/>
    <property type="molecule type" value="Genomic_DNA"/>
</dbReference>
<gene>
    <name evidence="7" type="ORF">C5746_00960</name>
    <name evidence="8" type="ORF">C5746_42275</name>
</gene>
<feature type="domain" description="Carrier" evidence="6">
    <location>
        <begin position="3115"/>
        <end position="3189"/>
    </location>
</feature>
<organism evidence="7 9">
    <name type="scientific">Streptomyces atratus</name>
    <dbReference type="NCBI Taxonomy" id="1893"/>
    <lineage>
        <taxon>Bacteria</taxon>
        <taxon>Bacillati</taxon>
        <taxon>Actinomycetota</taxon>
        <taxon>Actinomycetes</taxon>
        <taxon>Kitasatosporales</taxon>
        <taxon>Streptomycetaceae</taxon>
        <taxon>Streptomyces</taxon>
    </lineage>
</organism>
<dbReference type="PROSITE" id="PS00012">
    <property type="entry name" value="PHOSPHOPANTETHEINE"/>
    <property type="match status" value="4"/>
</dbReference>
<dbReference type="InterPro" id="IPR010071">
    <property type="entry name" value="AA_adenyl_dom"/>
</dbReference>
<dbReference type="GO" id="GO:0031177">
    <property type="term" value="F:phosphopantetheine binding"/>
    <property type="evidence" value="ECO:0007669"/>
    <property type="project" value="InterPro"/>
</dbReference>
<evidence type="ECO:0000256" key="1">
    <source>
        <dbReference type="ARBA" id="ARBA00001957"/>
    </source>
</evidence>
<evidence type="ECO:0000256" key="4">
    <source>
        <dbReference type="ARBA" id="ARBA00022553"/>
    </source>
</evidence>
<comment type="similarity">
    <text evidence="2">Belongs to the ATP-dependent AMP-binding enzyme family.</text>
</comment>
<dbReference type="KEGG" id="sata:C5746_42275"/>
<dbReference type="KEGG" id="sata:C5746_00960"/>
<feature type="region of interest" description="Disordered" evidence="5">
    <location>
        <begin position="210"/>
        <end position="231"/>
    </location>
</feature>
<dbReference type="GO" id="GO:0008610">
    <property type="term" value="P:lipid biosynthetic process"/>
    <property type="evidence" value="ECO:0007669"/>
    <property type="project" value="UniProtKB-ARBA"/>
</dbReference>
<dbReference type="GO" id="GO:0003824">
    <property type="term" value="F:catalytic activity"/>
    <property type="evidence" value="ECO:0007669"/>
    <property type="project" value="InterPro"/>
</dbReference>
<dbReference type="InterPro" id="IPR025110">
    <property type="entry name" value="AMP-bd_C"/>
</dbReference>
<dbReference type="Gene3D" id="3.30.559.30">
    <property type="entry name" value="Nonribosomal peptide synthetase, condensation domain"/>
    <property type="match status" value="4"/>
</dbReference>
<dbReference type="InterPro" id="IPR045851">
    <property type="entry name" value="AMP-bd_C_sf"/>
</dbReference>
<dbReference type="CDD" id="cd19544">
    <property type="entry name" value="E-C_NRPS"/>
    <property type="match status" value="3"/>
</dbReference>
<dbReference type="FunFam" id="1.10.1200.10:FF:000005">
    <property type="entry name" value="Nonribosomal peptide synthetase 1"/>
    <property type="match status" value="3"/>
</dbReference>
<dbReference type="InterPro" id="IPR036736">
    <property type="entry name" value="ACP-like_sf"/>
</dbReference>
<feature type="domain" description="Carrier" evidence="6">
    <location>
        <begin position="4198"/>
        <end position="4273"/>
    </location>
</feature>
<dbReference type="Gene3D" id="3.30.300.30">
    <property type="match status" value="4"/>
</dbReference>
<dbReference type="GO" id="GO:0005737">
    <property type="term" value="C:cytoplasm"/>
    <property type="evidence" value="ECO:0007669"/>
    <property type="project" value="TreeGrafter"/>
</dbReference>
<dbReference type="Pfam" id="PF00668">
    <property type="entry name" value="Condensation"/>
    <property type="match status" value="4"/>
</dbReference>
<dbReference type="GO" id="GO:0044550">
    <property type="term" value="P:secondary metabolite biosynthetic process"/>
    <property type="evidence" value="ECO:0007669"/>
    <property type="project" value="UniProtKB-ARBA"/>
</dbReference>
<dbReference type="FunFam" id="2.30.38.10:FF:000001">
    <property type="entry name" value="Non-ribosomal peptide synthetase PvdI"/>
    <property type="match status" value="4"/>
</dbReference>
<dbReference type="PANTHER" id="PTHR45527:SF1">
    <property type="entry name" value="FATTY ACID SYNTHASE"/>
    <property type="match status" value="1"/>
</dbReference>
<dbReference type="PROSITE" id="PS50075">
    <property type="entry name" value="CARRIER"/>
    <property type="match status" value="4"/>
</dbReference>
<keyword evidence="4" id="KW-0597">Phosphoprotein</keyword>
<evidence type="ECO:0000256" key="5">
    <source>
        <dbReference type="SAM" id="MobiDB-lite"/>
    </source>
</evidence>
<dbReference type="InterPro" id="IPR023213">
    <property type="entry name" value="CAT-like_dom_sf"/>
</dbReference>
<evidence type="ECO:0000256" key="2">
    <source>
        <dbReference type="ARBA" id="ARBA00006432"/>
    </source>
</evidence>
<dbReference type="SMART" id="SM00823">
    <property type="entry name" value="PKS_PP"/>
    <property type="match status" value="4"/>
</dbReference>
<protein>
    <submittedName>
        <fullName evidence="7">Non-ribosomal peptide synthetase</fullName>
    </submittedName>
</protein>
<keyword evidence="3" id="KW-0596">Phosphopantetheine</keyword>
<dbReference type="InterPro" id="IPR029058">
    <property type="entry name" value="AB_hydrolase_fold"/>
</dbReference>
<feature type="compositionally biased region" description="Basic residues" evidence="5">
    <location>
        <begin position="216"/>
        <end position="225"/>
    </location>
</feature>
<dbReference type="FunFam" id="3.30.300.30:FF:000010">
    <property type="entry name" value="Enterobactin synthetase component F"/>
    <property type="match status" value="4"/>
</dbReference>
<dbReference type="CDD" id="cd05930">
    <property type="entry name" value="A_NRPS"/>
    <property type="match status" value="1"/>
</dbReference>
<dbReference type="Proteomes" id="UP000252698">
    <property type="component" value="Chromosome"/>
</dbReference>
<dbReference type="InterPro" id="IPR001242">
    <property type="entry name" value="Condensation_dom"/>
</dbReference>
<dbReference type="EMBL" id="CP027306">
    <property type="protein sequence ID" value="AXE75794.1"/>
    <property type="molecule type" value="Genomic_DNA"/>
</dbReference>
<dbReference type="SUPFAM" id="SSF56801">
    <property type="entry name" value="Acetyl-CoA synthetase-like"/>
    <property type="match status" value="4"/>
</dbReference>
<dbReference type="Gene3D" id="3.40.50.1820">
    <property type="entry name" value="alpha/beta hydrolase"/>
    <property type="match status" value="2"/>
</dbReference>
<evidence type="ECO:0000313" key="7">
    <source>
        <dbReference type="EMBL" id="AXE75794.1"/>
    </source>
</evidence>
<dbReference type="Pfam" id="PF13193">
    <property type="entry name" value="AMP-binding_C"/>
    <property type="match status" value="4"/>
</dbReference>
<dbReference type="CDD" id="cd17646">
    <property type="entry name" value="A_NRPS_AB3403-like"/>
    <property type="match status" value="2"/>
</dbReference>
<dbReference type="GeneID" id="95524821"/>
<dbReference type="SUPFAM" id="SSF52777">
    <property type="entry name" value="CoA-dependent acyltransferases"/>
    <property type="match status" value="8"/>
</dbReference>
<dbReference type="RefSeq" id="WP_114242464.1">
    <property type="nucleotide sequence ID" value="NZ_CP027306.1"/>
</dbReference>
<accession>A0A2Z5J651</accession>
<dbReference type="FunFam" id="3.40.50.980:FF:000002">
    <property type="entry name" value="Enterobactin synthetase component F"/>
    <property type="match status" value="2"/>
</dbReference>
<feature type="domain" description="Carrier" evidence="6">
    <location>
        <begin position="957"/>
        <end position="1031"/>
    </location>
</feature>
<dbReference type="InterPro" id="IPR009081">
    <property type="entry name" value="PP-bd_ACP"/>
</dbReference>
<sequence length="4288" mass="455563">MAKNEGELRELMGGQLGIWYAQQLAPGNRAFFISEYIEIHGPVDHDLLVRAADLRVREIETLRLRVRTVDGTPMQYLHETDDYPVQTVDVSGEPDPCAAARAWMDADLERPAELDGGPLFNNAIIKVADELHYWYVRPHHLVLDGQGGVVLAQRAAEIYTALLEGRDPSEGAAEPVSVLLDADRAYRQSAQFEEDRQYWRELLADHPAVHGGDAHKSRRAQRAPLRHTGGVDTDAADALKAGARRLRTSFAGLMIAAAALHQHRVTGEREVTVGLPVRARSDKRTLGVPGMTSNILPLRLTIGPDSTVEDVVRQTSRAIREGLRHQQYRYKDMLNDLNIADGDLCGLHINVMAFDYDLRFGDCPTIAHNLSTGPVDDVRIDIYARAGMQINIDVNPDVHDLTEAAALSHRYLNVANWLANAAPDDLVARAELMGEDERRLVVEEWNDTDAGLVPGTLPELFEAQVSRAPEAVAVVFEGESVSYGELDLRADRLARCLVARGVGAESVVGVCLERGVEMVVALLGVVKAGAAYLPVDPEYPAERIAYVLGAAGATSVVTSGVLGALLPEGVVRVCVDALEPAGLDAGPLGVEVRPESPAYVIFTSGSTGRPKGVVVPHAGIVNRLAWMQGRFGLGADDRVLQKTPFGFDVSVWEFFWPLLEGAALVVARPGGHREPGYIASLIREQSVTTAHFVPSMLEAFLAEPSAGECGGLRRVVCSGEALAVVAQERFFAVLPGVELHNLYGPTEASVDVTAWQCVPGASSVPIGVPVANTRMYVLDSGLGPVPVGVGGELHLAGVQLARGYAGRPGLTAERFVASPFVPGQRMYRTGDVVRWNAEGQLEYLGRADEQVKIRGLRIEPGEVQAVVAAHPQVARAAVVAREDVPGDTRLVAYVVPTEDSEELAQSVGEFAAERLPEYMVPSAVVTLDALPLSVNGKLDRKALPAPDFGVLSGTGRGPANAREEILCAAFAEVLGLENVGVDDDFFRLGGHSLLAVRLVEILRTQNVSISMRALFDAPTPAGVALSVGAEQAEVPDNLIPADATEITPAMLPLVDLTADDVARIVATVEGGTANVKDIYPLAPLQEGLLFHHLLAEGGDDAYVMPAVFEFDARERIDAFTDALQRVVDRHDIFRTSLAWEGLNEPVQVVWRRAALPVVDVALDRDSADPVADLVATGGARMDLRRAPLLDLHVAADPGGDRWLVLLRMHHTVRDHTALQVVLDEVQALLAGRGAELPEPLPFRTFVARAHSTVDRAEHERYFADLLGDVTEPTAPYGLADVRGDGSDAVLELLPLEQGLTVRLRTAARRAGVSTATVLHVAWARVLAAVSGRDDVVFGTVLLGRMNAGSGADRVPGPFMNMLPVRARTAELGSLAAVSAMRGQLAQLLEHEHAPLVVAQRASGVTGDTPLFTSFLNYRHNVGQDAETSWDAAMEGTRLLFARELSNYPLALLVDDNGDKIGLSVDAIAPIDSAAVAALARTAVAHLVAALESALDGGPDLPLSAIRVLGEDERRLVVEEWNDTDAGLVPGTLPELFEAQVSRAPEAVALVFEGESVSYGELDVRADRLARCLVARGVGAESVVGVCLERGVEMVVALLGVVKAGAAYLPVDPEYPAERIAYVLGAAGATSVVTSGVLGALLPEGVARVCVDALEPAGLDAGPLGVEVRPESPAYVIFTSGSTGRPKGVVVPHAGIVNRLAWMQGRFGLGADDRVLQKTPFGFDVSVWEFFWPLLEGAALVVARPGGHREPGYIASLIREQSVTTAHFVPSMLEAFLAEPSAGECGGLRRVVCSGEALAVVAQERFFAVLPGVELHNLYGPTEASVDVTAWQCVPGASSVPIGVPVANTRMYVLDSGLGPVPVGVGGELHLAGVQLARGYAGRPGLTAERFVASPFVPGQRMYRTGDVVRWNAEGQLEYLGRADEQVKIRGLRIEPGEVQAVVAAHPQVARAAVVAREDVPGDTRLVAYVVPTEDSEELAQSVGEFAAERLPEYMVPSAVVTLDALPLSVNGKLDRKALPAPDFGVLSGTGRGPANAREEILCAAFAEVLGLENVGVDDDFFRLGGHSLLAVRLVEILRTQNVSISVRTLFDTPTVAGLAASAGDEQAVVPENLIPADATEITPAMLPLVDLTADDVARIVATVEGGAANVKDIYPLAPLQEGLLFHHLLAEGGEDAYVMRAVLEFDSRDRADAFTDALQRVVDRHDIYRTSFVWEGLHEPVQVVWRRGTLPVEEVVLDPQGTDPVAELVAVGGTSMDLGRAPLLGTHVAEDPGSDRWLVLVRMHHTVRDHTALQIVLDEVEAFLAGRGDGLPEPLPFRTFVARAHSTVDRAEHERYFADLLGDVTEPTAPYGLADVRGDGADTVHEVVEFSPELDRRLRAVARRAGVSTATVMHVAWARVLAAVSGREDVVFGSVLYGRLNAGAGADRVAGPFMNTLPVRVRTDELGALAAVSAMRGQLAQLLEHEHAPLVVAQRASGVTGDSPLFTSFLNYRRNPGRAVDEGMEGVRLLSVRERTNYPLVVLLDDYGDRTEVAVDSVAPIDSRAVGTLVRTAAGNLVSALESALDGGPDVPLGSIEVLAEDERRRVLVDWNDTAADAPAEVVHQLFEAQAARTPGAAAIVTEGVKVSYGELDARANRIAHYLMGQGIGAESVVGLCLPRGVDMIAAILGVWKAGAGYLPIDPEQPADRVAFMLRDSSAALALTTEEILDELPAGRSRLVAIDDAFVEMQLAAASAECPGKDVDPRSLAYVIYTSGSTGQPKGVAVTHGGLANYISSVPERVGFGQPGARYALLQAQATDLGNTVVFASLATGGELHVLEEGAVTDPQAVAAYLSVHRIDHFKAVPSHLAALSAAGGVEGVLPIRSLVLGGEAASAVWLRELVAAAGECGIHNHYGPTETTIGVATTRLTAECVAAGAVAVGSPVANTRFYVLDAYLRPVAPGVAGELYVSGAQLARGYVRRVGLTAERFVANPFEPGQRMYRTGDRAKWTADGRVVFLGRADDQVKVRGFRIEPGEVQGVLTGHPLVDQAAVVAREDVPGDRRLVAYVVPNDRYEGGDELPAAVRQFAGQRLPEHMVPSAVVVLDALPLTGNGKLDRKALPTPDFAAIAGAGRAPADVREEILCAAFAEVLDLESVGVDDDFFELGGHSLVAVRLVEILRGRGVSVSVRTLFDNPTVASLAASAGTEQFVVPDNLILAGATEITPAMLPLADLTADEVATVVACVEGGAANVKDIYPLAPLQEGLLFHHMLAEGGDDAYVMPAVLEFDSRARLDAFVDALRRVVERHDIYRTSYVWEGLREPVQVVWRQAALPVTEIVLDPCGTDPVAELVEGGGARMDLGRGPLLDLHVAAVPGQAGPEHWLALIRAHHMVRDGTALEVLLEEVTAFLEGRGDQLPEPLPFRNFVAQARGGVARCEHERYFAELLGDVTEPTAPFGLVDVRGDGASLARARVAADPELAGRLREVARRAGVSAATVLHVAWARVLAAVSGRTDVVFGTVLFGRMNAGVGADRVPGPFINTLPVRVPTARLGALGAITAMRGQLARLLEHEHAPLVVAQRAADLEGDAPLFTACLNYRRSIGEDLDERWNASLPGTKLLFTRERTNYPLALLVDDDGDGLELIVDAVAPIDPEAVAAFARTAVEELVGAAEQALEGGPDLPLSRVGVLADDERRRMLAEWNDTAANVAPATVPELFAARVRETPDAIAVASDGAELTYAELDARANRLARFLTGRGVGPESVVAVVRERGVDLIVTLLGVLKAGGAYLPVDPEYPAQRIAFMLKESGAVAVLASALCAPVVPGDTQAPVLVLDQPPLATQIEALDGGALSDAERGARLQPAHPAYMIFTSGSTGRPKGVVVTHTGVASLVTAQIERFEVGADSRVLQFASPGFDAATWELVMALGSGARLVVAPAETLLPGGGLAELVARHGVTHATLPPAVLSVLEPEDLAPVTTLVSAGEALGGELVARWSRGRRFVNAYGPTETTVCATMSDALSENDDRPGIGTPITNSRVYVLDESLNPVPAGVDGELYIAGAGLARAYVGRPALTAERFVASPFDKAGERLYRTGDRVRWTADGRLVFASRVDDQVKIRGFRIEPGEVQAVLAAHPGVTQAAVVVREDGAGGRRLVGYVVPAAPDDGELADVIRRFAEARLPEYMVPPALVVLDALPLTANGKVDRRALPDAGPAAGTGRAPATEREQALCAAFAEVLGLPEVGVDDDFFALGGHSLLATRLTGRLRTVLGVEVSLRVLFRARTVSGLVRQLGNVSSARPALRPMRNQEES</sequence>
<name>A0A2Z5J651_STRAR</name>
<evidence type="ECO:0000313" key="8">
    <source>
        <dbReference type="EMBL" id="AXE82372.1"/>
    </source>
</evidence>
<comment type="cofactor">
    <cofactor evidence="1">
        <name>pantetheine 4'-phosphate</name>
        <dbReference type="ChEBI" id="CHEBI:47942"/>
    </cofactor>
</comment>
<dbReference type="NCBIfam" id="NF003417">
    <property type="entry name" value="PRK04813.1"/>
    <property type="match status" value="4"/>
</dbReference>
<evidence type="ECO:0000259" key="6">
    <source>
        <dbReference type="PROSITE" id="PS50075"/>
    </source>
</evidence>
<dbReference type="CDD" id="cd17652">
    <property type="entry name" value="A_NRPS_CmdD_like"/>
    <property type="match status" value="1"/>
</dbReference>
<dbReference type="GO" id="GO:0072330">
    <property type="term" value="P:monocarboxylic acid biosynthetic process"/>
    <property type="evidence" value="ECO:0007669"/>
    <property type="project" value="UniProtKB-ARBA"/>
</dbReference>
<dbReference type="Gene3D" id="2.30.38.10">
    <property type="entry name" value="Luciferase, Domain 3"/>
    <property type="match status" value="4"/>
</dbReference>
<dbReference type="FunFam" id="3.40.50.12780:FF:000012">
    <property type="entry name" value="Non-ribosomal peptide synthetase"/>
    <property type="match status" value="4"/>
</dbReference>
<dbReference type="InterPro" id="IPR000873">
    <property type="entry name" value="AMP-dep_synth/lig_dom"/>
</dbReference>
<dbReference type="GO" id="GO:0043041">
    <property type="term" value="P:amino acid activation for nonribosomal peptide biosynthetic process"/>
    <property type="evidence" value="ECO:0007669"/>
    <property type="project" value="TreeGrafter"/>
</dbReference>
<evidence type="ECO:0000256" key="3">
    <source>
        <dbReference type="ARBA" id="ARBA00022450"/>
    </source>
</evidence>
<dbReference type="PANTHER" id="PTHR45527">
    <property type="entry name" value="NONRIBOSOMAL PEPTIDE SYNTHETASE"/>
    <property type="match status" value="1"/>
</dbReference>
<dbReference type="PROSITE" id="PS00455">
    <property type="entry name" value="AMP_BINDING"/>
    <property type="match status" value="4"/>
</dbReference>
<dbReference type="InterPro" id="IPR006162">
    <property type="entry name" value="Ppantetheine_attach_site"/>
</dbReference>
<dbReference type="FunFam" id="1.10.1200.10:FF:000016">
    <property type="entry name" value="Non-ribosomal peptide synthase"/>
    <property type="match status" value="1"/>
</dbReference>
<dbReference type="Pfam" id="PF00501">
    <property type="entry name" value="AMP-binding"/>
    <property type="match status" value="4"/>
</dbReference>
<evidence type="ECO:0000313" key="9">
    <source>
        <dbReference type="Proteomes" id="UP000252698"/>
    </source>
</evidence>
<reference evidence="7 9" key="1">
    <citation type="journal article" date="2018" name="Front. Microbiol.">
        <title>Genome Sequencing of Streptomyces atratus SCSIOZH16 and Activation Production of Nocardamine via Metabolic Engineering.</title>
        <authorList>
            <person name="Li Y."/>
            <person name="Zhang C."/>
            <person name="Liu C."/>
            <person name="Ju J."/>
            <person name="Ma J."/>
        </authorList>
    </citation>
    <scope>NUCLEOTIDE SEQUENCE [LARGE SCALE GENOMIC DNA]</scope>
    <source>
        <strain evidence="7 9">SCSIO_ZH16</strain>
    </source>
</reference>
<dbReference type="GO" id="GO:0017000">
    <property type="term" value="P:antibiotic biosynthetic process"/>
    <property type="evidence" value="ECO:0007669"/>
    <property type="project" value="UniProtKB-ARBA"/>
</dbReference>
<proteinExistence type="inferred from homology"/>
<feature type="domain" description="Carrier" evidence="6">
    <location>
        <begin position="2032"/>
        <end position="2106"/>
    </location>
</feature>
<dbReference type="InterPro" id="IPR020845">
    <property type="entry name" value="AMP-binding_CS"/>
</dbReference>
<dbReference type="InterPro" id="IPR020806">
    <property type="entry name" value="PKS_PP-bd"/>
</dbReference>
<dbReference type="SUPFAM" id="SSF47336">
    <property type="entry name" value="ACP-like"/>
    <property type="match status" value="4"/>
</dbReference>
<dbReference type="Gene3D" id="3.40.50.980">
    <property type="match status" value="8"/>
</dbReference>
<dbReference type="Gene3D" id="3.30.559.10">
    <property type="entry name" value="Chloramphenicol acetyltransferase-like domain"/>
    <property type="match status" value="4"/>
</dbReference>